<dbReference type="Proteomes" id="UP001501410">
    <property type="component" value="Unassembled WGS sequence"/>
</dbReference>
<sequence>MSRKLILCACLFLAACKKSTTTPAYNYDPVIAAYLSPDIPLSLTLSHQSATGSDSFNAPPLDSLNLVVSVGDSSYILRPLGGGVYADSVLYLQAGASVGLRFVYNNKVVTASTVIPPRPVDFAQDASALSVEKVTADTQPARPGEEAAITFTWDNTEGAYYMIVVQNLESSPERIIDTSVTNIDTNRRFRTRPEITDTYELSARSFTYFGYHRVILYRLNADYAYLYLNTNSNSQNLYTPSNGISNGVGIFTGINADTLYVQVNKG</sequence>
<keyword evidence="1" id="KW-0732">Signal</keyword>
<dbReference type="InterPro" id="IPR025345">
    <property type="entry name" value="DUF4249"/>
</dbReference>
<comment type="caution">
    <text evidence="2">The sequence shown here is derived from an EMBL/GenBank/DDBJ whole genome shotgun (WGS) entry which is preliminary data.</text>
</comment>
<dbReference type="PROSITE" id="PS51257">
    <property type="entry name" value="PROKAR_LIPOPROTEIN"/>
    <property type="match status" value="1"/>
</dbReference>
<keyword evidence="3" id="KW-1185">Reference proteome</keyword>
<reference evidence="3" key="1">
    <citation type="journal article" date="2019" name="Int. J. Syst. Evol. Microbiol.">
        <title>The Global Catalogue of Microorganisms (GCM) 10K type strain sequencing project: providing services to taxonomists for standard genome sequencing and annotation.</title>
        <authorList>
            <consortium name="The Broad Institute Genomics Platform"/>
            <consortium name="The Broad Institute Genome Sequencing Center for Infectious Disease"/>
            <person name="Wu L."/>
            <person name="Ma J."/>
        </authorList>
    </citation>
    <scope>NUCLEOTIDE SEQUENCE [LARGE SCALE GENOMIC DNA]</scope>
    <source>
        <strain evidence="3">JCM 31921</strain>
    </source>
</reference>
<evidence type="ECO:0000313" key="3">
    <source>
        <dbReference type="Proteomes" id="UP001501410"/>
    </source>
</evidence>
<dbReference type="EMBL" id="BAABEZ010000024">
    <property type="protein sequence ID" value="GAA4457758.1"/>
    <property type="molecule type" value="Genomic_DNA"/>
</dbReference>
<dbReference type="Pfam" id="PF14054">
    <property type="entry name" value="DUF4249"/>
    <property type="match status" value="1"/>
</dbReference>
<organism evidence="2 3">
    <name type="scientific">Rurimicrobium arvi</name>
    <dbReference type="NCBI Taxonomy" id="2049916"/>
    <lineage>
        <taxon>Bacteria</taxon>
        <taxon>Pseudomonadati</taxon>
        <taxon>Bacteroidota</taxon>
        <taxon>Chitinophagia</taxon>
        <taxon>Chitinophagales</taxon>
        <taxon>Chitinophagaceae</taxon>
        <taxon>Rurimicrobium</taxon>
    </lineage>
</organism>
<gene>
    <name evidence="2" type="ORF">GCM10023092_24940</name>
</gene>
<name>A0ABP8MXN2_9BACT</name>
<accession>A0ABP8MXN2</accession>
<feature type="signal peptide" evidence="1">
    <location>
        <begin position="1"/>
        <end position="24"/>
    </location>
</feature>
<dbReference type="RefSeq" id="WP_344827680.1">
    <property type="nucleotide sequence ID" value="NZ_BAABEZ010000024.1"/>
</dbReference>
<evidence type="ECO:0000256" key="1">
    <source>
        <dbReference type="SAM" id="SignalP"/>
    </source>
</evidence>
<evidence type="ECO:0000313" key="2">
    <source>
        <dbReference type="EMBL" id="GAA4457758.1"/>
    </source>
</evidence>
<evidence type="ECO:0008006" key="4">
    <source>
        <dbReference type="Google" id="ProtNLM"/>
    </source>
</evidence>
<feature type="chain" id="PRO_5046022808" description="DUF4249 family protein" evidence="1">
    <location>
        <begin position="25"/>
        <end position="266"/>
    </location>
</feature>
<protein>
    <recommendedName>
        <fullName evidence="4">DUF4249 family protein</fullName>
    </recommendedName>
</protein>
<proteinExistence type="predicted"/>